<feature type="region of interest" description="Disordered" evidence="1">
    <location>
        <begin position="1"/>
        <end position="420"/>
    </location>
</feature>
<feature type="compositionally biased region" description="Basic and acidic residues" evidence="1">
    <location>
        <begin position="159"/>
        <end position="173"/>
    </location>
</feature>
<evidence type="ECO:0000313" key="3">
    <source>
        <dbReference type="Proteomes" id="UP000591131"/>
    </source>
</evidence>
<dbReference type="Proteomes" id="UP000591131">
    <property type="component" value="Unassembled WGS sequence"/>
</dbReference>
<reference evidence="2 3" key="1">
    <citation type="submission" date="2020-04" db="EMBL/GenBank/DDBJ databases">
        <title>Perkinsus chesapeaki whole genome sequence.</title>
        <authorList>
            <person name="Bogema D.R."/>
        </authorList>
    </citation>
    <scope>NUCLEOTIDE SEQUENCE [LARGE SCALE GENOMIC DNA]</scope>
    <source>
        <strain evidence="2">ATCC PRA-425</strain>
    </source>
</reference>
<feature type="compositionally biased region" description="Basic and acidic residues" evidence="1">
    <location>
        <begin position="303"/>
        <end position="329"/>
    </location>
</feature>
<accession>A0A7J6N3N2</accession>
<proteinExistence type="predicted"/>
<protein>
    <submittedName>
        <fullName evidence="2">Uncharacterized protein</fullName>
    </submittedName>
</protein>
<dbReference type="OrthoDB" id="447937at2759"/>
<evidence type="ECO:0000313" key="2">
    <source>
        <dbReference type="EMBL" id="KAF4677551.1"/>
    </source>
</evidence>
<name>A0A7J6N3N2_PERCH</name>
<feature type="compositionally biased region" description="Pro residues" evidence="1">
    <location>
        <begin position="94"/>
        <end position="107"/>
    </location>
</feature>
<dbReference type="EMBL" id="JAAPAO010000012">
    <property type="protein sequence ID" value="KAF4677551.1"/>
    <property type="molecule type" value="Genomic_DNA"/>
</dbReference>
<evidence type="ECO:0000256" key="1">
    <source>
        <dbReference type="SAM" id="MobiDB-lite"/>
    </source>
</evidence>
<feature type="compositionally biased region" description="Basic residues" evidence="1">
    <location>
        <begin position="397"/>
        <end position="410"/>
    </location>
</feature>
<feature type="compositionally biased region" description="Pro residues" evidence="1">
    <location>
        <begin position="125"/>
        <end position="137"/>
    </location>
</feature>
<feature type="compositionally biased region" description="Basic and acidic residues" evidence="1">
    <location>
        <begin position="411"/>
        <end position="420"/>
    </location>
</feature>
<organism evidence="2 3">
    <name type="scientific">Perkinsus chesapeaki</name>
    <name type="common">Clam parasite</name>
    <name type="synonym">Perkinsus andrewsi</name>
    <dbReference type="NCBI Taxonomy" id="330153"/>
    <lineage>
        <taxon>Eukaryota</taxon>
        <taxon>Sar</taxon>
        <taxon>Alveolata</taxon>
        <taxon>Perkinsozoa</taxon>
        <taxon>Perkinsea</taxon>
        <taxon>Perkinsida</taxon>
        <taxon>Perkinsidae</taxon>
        <taxon>Perkinsus</taxon>
    </lineage>
</organism>
<feature type="compositionally biased region" description="Low complexity" evidence="1">
    <location>
        <begin position="361"/>
        <end position="381"/>
    </location>
</feature>
<gene>
    <name evidence="2" type="ORF">FOL47_000939</name>
</gene>
<feature type="compositionally biased region" description="Polar residues" evidence="1">
    <location>
        <begin position="254"/>
        <end position="275"/>
    </location>
</feature>
<sequence>MSPRGAHHVEEVKSSSSEESPTFSKDLYEMTLAAKRLRVGQRKHQTEKVDLTKEEEENNSPVERRPWWQRRDRDRSVQRDRRSNHGSQSYSSPHPSPPPPPPPPPQRPYDRGSSVRRRTDGSDSQPPPPPPPPPPAQRIPYNRFAANCVGTEGPSQWGRRREWSAESREDKVLGRRYRRKDARRQGSEGNLQEERNGAPWQNYCSGGQEGGGPGPICQTQPAGSEAEIPRRRRRRETSLIRAPEKKAPVAINWGESQSSAPTVATSGNAWGTSRQSWDDVDASSSSPRGGRASGVKRKKLTKKSREWNKKAKVEGLPDVPREGDRHEAGPARTSSDGGVADAGNASGLNMKGQGEAVGVELSSPSTRRSSASSSGTPASLGKEAHGADGMSRGGERCRKKQRKRPKSGKKAKAEEGKRDEIDSDWEWQKPKEQKAVEETYLRNGVVTEVERECPVRGCHEMLSASGMDNHVLAKHQGSNHAAEIRRKYEVARAFEERKSRPPTERPKIAGVFCPTPLVGVLLARGTTTSVPVSYHLHRDIEKALDEGGAGLPPQQWTLARLCASLICSCRIERIGKMRERCLGHLLTRTYQPIMEELPRADRNGEVAPIRKAMCEAYRRKSITLEERATVLLLWRYSQRFVQPT</sequence>
<feature type="compositionally biased region" description="Basic and acidic residues" evidence="1">
    <location>
        <begin position="62"/>
        <end position="83"/>
    </location>
</feature>
<feature type="compositionally biased region" description="Basic and acidic residues" evidence="1">
    <location>
        <begin position="236"/>
        <end position="247"/>
    </location>
</feature>
<keyword evidence="3" id="KW-1185">Reference proteome</keyword>
<comment type="caution">
    <text evidence="2">The sequence shown here is derived from an EMBL/GenBank/DDBJ whole genome shotgun (WGS) entry which is preliminary data.</text>
</comment>
<dbReference type="AlphaFoldDB" id="A0A7J6N3N2"/>